<name>A0A7C0Y9S1_DESA2</name>
<dbReference type="Proteomes" id="UP000886289">
    <property type="component" value="Unassembled WGS sequence"/>
</dbReference>
<dbReference type="EMBL" id="DRBS01000241">
    <property type="protein sequence ID" value="HDD44451.1"/>
    <property type="molecule type" value="Genomic_DNA"/>
</dbReference>
<evidence type="ECO:0000313" key="1">
    <source>
        <dbReference type="EMBL" id="HDD44451.1"/>
    </source>
</evidence>
<protein>
    <submittedName>
        <fullName evidence="1">Uncharacterized protein</fullName>
    </submittedName>
</protein>
<proteinExistence type="predicted"/>
<organism evidence="1">
    <name type="scientific">Desulfofervidus auxilii</name>
    <dbReference type="NCBI Taxonomy" id="1621989"/>
    <lineage>
        <taxon>Bacteria</taxon>
        <taxon>Pseudomonadati</taxon>
        <taxon>Thermodesulfobacteriota</taxon>
        <taxon>Candidatus Desulfofervidia</taxon>
        <taxon>Candidatus Desulfofervidales</taxon>
        <taxon>Candidatus Desulfofervidaceae</taxon>
        <taxon>Candidatus Desulfofervidus</taxon>
    </lineage>
</organism>
<accession>A0A7C0Y9S1</accession>
<dbReference type="AlphaFoldDB" id="A0A7C0Y9S1"/>
<comment type="caution">
    <text evidence="1">The sequence shown here is derived from an EMBL/GenBank/DDBJ whole genome shotgun (WGS) entry which is preliminary data.</text>
</comment>
<reference evidence="1" key="1">
    <citation type="journal article" date="2020" name="mSystems">
        <title>Genome- and Community-Level Interaction Insights into Carbon Utilization and Element Cycling Functions of Hydrothermarchaeota in Hydrothermal Sediment.</title>
        <authorList>
            <person name="Zhou Z."/>
            <person name="Liu Y."/>
            <person name="Xu W."/>
            <person name="Pan J."/>
            <person name="Luo Z.H."/>
            <person name="Li M."/>
        </authorList>
    </citation>
    <scope>NUCLEOTIDE SEQUENCE [LARGE SCALE GENOMIC DNA]</scope>
    <source>
        <strain evidence="1">HyVt-233</strain>
    </source>
</reference>
<sequence length="176" mass="21449">MDIDNLDFYRLFYAYLNAKEILKDNIKEIKTFWSPSGRGFHLKIFLKKPIPLIDNIIFRAVLLDDPHRIRYSLKKYFMGVYSGVDICFDYKNGKYEKPFEMPENLTKDNLEELAKEYEEKYKDRETKWEILEFNDDKLIDFFHEIGQIVKKYGGTYKIIRNPYRNISKWLFILYYD</sequence>
<gene>
    <name evidence="1" type="ORF">ENG63_06295</name>
</gene>